<sequence>MELKRLFLALSLSLLTGLTYAKTTVDKVATTTESSRLVPTKRESFPKLAPELDFARSTVLVSMILTQFEYDKKPLTVAMGEKVYDNYFKMLDPQKMYFIAEDIEYFSSAKPVMSKMIREGNLRFAFDVYKLYRERVADRLDYVLSLLDKPFDFSVDEEFNVDRKKAEWVKSNDEANDLWRKRVKNDFLRLKLNKTDDKKIREILRKRYINNHNQVVRMNSEDVAEMFLNAYADSTDPHTNYYSPTSAKNFDVQLSLSVEGIGAVLQKRDEYGQIREVVAGGPAARSGELQPGDRIVAVGQGDNGPMEDVIDWRLDDIVKKIRGKRGSVVRIEVIPADSGLDGKHKTIRIVREKVTMEDQAARSKVIETNVDNIKRKVGIITVPSFYEDFEGRSNGSKNYKSVTRDVKKILDTFNQEGVEAVVLDLRENGGGSLNEAANLSGLFLGNNQNIVQIRSAEGSISGVRSRGVEQVWKKPVVVIINRISASASEIFAAAIQDYARGIVVGGDTWGKGTVQTFRPLADFLRFPDEDDDKLGALKWTIQKFFRVNGSSTQVKGVSPDIEFPSVFVNEELGESSYDNAMPWTEIPAAKYQPFTTKLKATITQLSKKHQARVEQSASWQLFKDETEYRLKEAKRKSFSLNLAKREAEFVATDRIYKEFEQRRKELGEDDASKLEMDDGLAMGEGNLKKELEDAKKRRESIDTVAKEAANIASDLVTLSKK</sequence>
<gene>
    <name evidence="9" type="ORF">F9B74_05535</name>
</gene>
<protein>
    <submittedName>
        <fullName evidence="9">Tail-specific protease</fullName>
    </submittedName>
</protein>
<dbReference type="EMBL" id="JAAGYR010000009">
    <property type="protein sequence ID" value="NEN75786.1"/>
    <property type="molecule type" value="Genomic_DNA"/>
</dbReference>
<dbReference type="GO" id="GO:0030288">
    <property type="term" value="C:outer membrane-bounded periplasmic space"/>
    <property type="evidence" value="ECO:0007669"/>
    <property type="project" value="TreeGrafter"/>
</dbReference>
<keyword evidence="4 5" id="KW-0720">Serine protease</keyword>
<dbReference type="NCBIfam" id="TIGR00225">
    <property type="entry name" value="prc"/>
    <property type="match status" value="1"/>
</dbReference>
<dbReference type="GO" id="GO:0008236">
    <property type="term" value="F:serine-type peptidase activity"/>
    <property type="evidence" value="ECO:0007669"/>
    <property type="project" value="UniProtKB-KW"/>
</dbReference>
<dbReference type="CDD" id="cd06782">
    <property type="entry name" value="cpPDZ_CPP-like"/>
    <property type="match status" value="1"/>
</dbReference>
<dbReference type="Pfam" id="PF11818">
    <property type="entry name" value="DUF3340"/>
    <property type="match status" value="1"/>
</dbReference>
<dbReference type="Pfam" id="PF00595">
    <property type="entry name" value="PDZ"/>
    <property type="match status" value="1"/>
</dbReference>
<feature type="region of interest" description="Disordered" evidence="6">
    <location>
        <begin position="667"/>
        <end position="696"/>
    </location>
</feature>
<dbReference type="InterPro" id="IPR040573">
    <property type="entry name" value="TSP_N"/>
</dbReference>
<comment type="similarity">
    <text evidence="1 5">Belongs to the peptidase S41A family.</text>
</comment>
<feature type="compositionally biased region" description="Basic and acidic residues" evidence="6">
    <location>
        <begin position="686"/>
        <end position="696"/>
    </location>
</feature>
<feature type="domain" description="PDZ" evidence="8">
    <location>
        <begin position="251"/>
        <end position="328"/>
    </location>
</feature>
<evidence type="ECO:0000313" key="10">
    <source>
        <dbReference type="Proteomes" id="UP000477651"/>
    </source>
</evidence>
<evidence type="ECO:0000256" key="4">
    <source>
        <dbReference type="ARBA" id="ARBA00022825"/>
    </source>
</evidence>
<dbReference type="Gene3D" id="2.30.42.10">
    <property type="match status" value="1"/>
</dbReference>
<dbReference type="InterPro" id="IPR005151">
    <property type="entry name" value="Tail-specific_protease"/>
</dbReference>
<dbReference type="Gene3D" id="3.90.226.10">
    <property type="entry name" value="2-enoyl-CoA Hydratase, Chain A, domain 1"/>
    <property type="match status" value="1"/>
</dbReference>
<dbReference type="PROSITE" id="PS50106">
    <property type="entry name" value="PDZ"/>
    <property type="match status" value="1"/>
</dbReference>
<evidence type="ECO:0000259" key="8">
    <source>
        <dbReference type="PROSITE" id="PS50106"/>
    </source>
</evidence>
<dbReference type="SUPFAM" id="SSF50156">
    <property type="entry name" value="PDZ domain-like"/>
    <property type="match status" value="1"/>
</dbReference>
<dbReference type="SUPFAM" id="SSF52096">
    <property type="entry name" value="ClpP/crotonase"/>
    <property type="match status" value="1"/>
</dbReference>
<keyword evidence="10" id="KW-1185">Reference proteome</keyword>
<keyword evidence="2 5" id="KW-0645">Protease</keyword>
<name>A0A6L9Y693_9BURK</name>
<dbReference type="AlphaFoldDB" id="A0A6L9Y693"/>
<evidence type="ECO:0000256" key="1">
    <source>
        <dbReference type="ARBA" id="ARBA00009179"/>
    </source>
</evidence>
<reference evidence="9 10" key="1">
    <citation type="submission" date="2020-02" db="EMBL/GenBank/DDBJ databases">
        <title>Pelistega sp. NLN82 were isolated from wild rodents of the Hainan Island.</title>
        <authorList>
            <person name="Niu N."/>
            <person name="Zhou J."/>
        </authorList>
    </citation>
    <scope>NUCLEOTIDE SEQUENCE [LARGE SCALE GENOMIC DNA]</scope>
    <source>
        <strain evidence="9 10">NLN82</strain>
    </source>
</reference>
<dbReference type="InterPro" id="IPR029045">
    <property type="entry name" value="ClpP/crotonase-like_dom_sf"/>
</dbReference>
<dbReference type="InterPro" id="IPR001478">
    <property type="entry name" value="PDZ"/>
</dbReference>
<evidence type="ECO:0000256" key="7">
    <source>
        <dbReference type="SAM" id="SignalP"/>
    </source>
</evidence>
<dbReference type="GO" id="GO:0004175">
    <property type="term" value="F:endopeptidase activity"/>
    <property type="evidence" value="ECO:0007669"/>
    <property type="project" value="TreeGrafter"/>
</dbReference>
<dbReference type="PANTHER" id="PTHR32060">
    <property type="entry name" value="TAIL-SPECIFIC PROTEASE"/>
    <property type="match status" value="1"/>
</dbReference>
<dbReference type="SMART" id="SM00245">
    <property type="entry name" value="TSPc"/>
    <property type="match status" value="1"/>
</dbReference>
<dbReference type="CDD" id="cd07560">
    <property type="entry name" value="Peptidase_S41_CPP"/>
    <property type="match status" value="1"/>
</dbReference>
<dbReference type="SMART" id="SM00228">
    <property type="entry name" value="PDZ"/>
    <property type="match status" value="1"/>
</dbReference>
<feature type="signal peptide" evidence="7">
    <location>
        <begin position="1"/>
        <end position="21"/>
    </location>
</feature>
<dbReference type="InterPro" id="IPR036034">
    <property type="entry name" value="PDZ_sf"/>
</dbReference>
<evidence type="ECO:0000313" key="9">
    <source>
        <dbReference type="EMBL" id="NEN75786.1"/>
    </source>
</evidence>
<feature type="compositionally biased region" description="Basic and acidic residues" evidence="6">
    <location>
        <begin position="667"/>
        <end position="676"/>
    </location>
</feature>
<evidence type="ECO:0000256" key="6">
    <source>
        <dbReference type="SAM" id="MobiDB-lite"/>
    </source>
</evidence>
<dbReference type="InterPro" id="IPR004447">
    <property type="entry name" value="Peptidase_S41A"/>
</dbReference>
<evidence type="ECO:0000256" key="3">
    <source>
        <dbReference type="ARBA" id="ARBA00022801"/>
    </source>
</evidence>
<comment type="caution">
    <text evidence="9">The sequence shown here is derived from an EMBL/GenBank/DDBJ whole genome shotgun (WGS) entry which is preliminary data.</text>
</comment>
<keyword evidence="7" id="KW-0732">Signal</keyword>
<dbReference type="InterPro" id="IPR020992">
    <property type="entry name" value="Tail_Prtase_C"/>
</dbReference>
<accession>A0A6L9Y693</accession>
<dbReference type="PANTHER" id="PTHR32060:SF22">
    <property type="entry name" value="CARBOXYL-TERMINAL-PROCESSING PEPTIDASE 3, CHLOROPLASTIC"/>
    <property type="match status" value="1"/>
</dbReference>
<organism evidence="9 10">
    <name type="scientific">Pelistega ratti</name>
    <dbReference type="NCBI Taxonomy" id="2652177"/>
    <lineage>
        <taxon>Bacteria</taxon>
        <taxon>Pseudomonadati</taxon>
        <taxon>Pseudomonadota</taxon>
        <taxon>Betaproteobacteria</taxon>
        <taxon>Burkholderiales</taxon>
        <taxon>Alcaligenaceae</taxon>
        <taxon>Pelistega</taxon>
    </lineage>
</organism>
<dbReference type="GO" id="GO:0006508">
    <property type="term" value="P:proteolysis"/>
    <property type="evidence" value="ECO:0007669"/>
    <property type="project" value="UniProtKB-KW"/>
</dbReference>
<dbReference type="Pfam" id="PF17804">
    <property type="entry name" value="TSP_NTD"/>
    <property type="match status" value="1"/>
</dbReference>
<evidence type="ECO:0000256" key="2">
    <source>
        <dbReference type="ARBA" id="ARBA00022670"/>
    </source>
</evidence>
<dbReference type="Pfam" id="PF03572">
    <property type="entry name" value="Peptidase_S41"/>
    <property type="match status" value="1"/>
</dbReference>
<keyword evidence="3 5" id="KW-0378">Hydrolase</keyword>
<evidence type="ECO:0000256" key="5">
    <source>
        <dbReference type="RuleBase" id="RU004404"/>
    </source>
</evidence>
<dbReference type="FunFam" id="3.90.226.10:FF:000090">
    <property type="entry name" value="Tail-specific protease"/>
    <property type="match status" value="1"/>
</dbReference>
<dbReference type="Proteomes" id="UP000477651">
    <property type="component" value="Unassembled WGS sequence"/>
</dbReference>
<dbReference type="GO" id="GO:0007165">
    <property type="term" value="P:signal transduction"/>
    <property type="evidence" value="ECO:0007669"/>
    <property type="project" value="TreeGrafter"/>
</dbReference>
<feature type="chain" id="PRO_5026651403" evidence="7">
    <location>
        <begin position="22"/>
        <end position="721"/>
    </location>
</feature>
<proteinExistence type="inferred from homology"/>